<evidence type="ECO:0000313" key="1">
    <source>
        <dbReference type="EMBL" id="MDZ5489129.1"/>
    </source>
</evidence>
<gene>
    <name evidence="1" type="ORF">U2F25_06545</name>
</gene>
<reference evidence="1 2" key="1">
    <citation type="submission" date="2023-12" db="EMBL/GenBank/DDBJ databases">
        <title>Micromonospora sp. nov., isolated from Atacama Desert.</title>
        <authorList>
            <person name="Carro L."/>
            <person name="Golinska P."/>
            <person name="Klenk H.-P."/>
            <person name="Goodfellow M."/>
        </authorList>
    </citation>
    <scope>NUCLEOTIDE SEQUENCE [LARGE SCALE GENOMIC DNA]</scope>
    <source>
        <strain evidence="1 2">4G53</strain>
    </source>
</reference>
<dbReference type="EMBL" id="JAXOTQ010000006">
    <property type="protein sequence ID" value="MDZ5489129.1"/>
    <property type="molecule type" value="Genomic_DNA"/>
</dbReference>
<evidence type="ECO:0000313" key="2">
    <source>
        <dbReference type="Proteomes" id="UP001290101"/>
    </source>
</evidence>
<dbReference type="RefSeq" id="WP_322439555.1">
    <property type="nucleotide sequence ID" value="NZ_JAXOTQ010000006.1"/>
</dbReference>
<keyword evidence="2" id="KW-1185">Reference proteome</keyword>
<accession>A0ABU5J972</accession>
<protein>
    <submittedName>
        <fullName evidence="1">Uncharacterized protein</fullName>
    </submittedName>
</protein>
<comment type="caution">
    <text evidence="1">The sequence shown here is derived from an EMBL/GenBank/DDBJ whole genome shotgun (WGS) entry which is preliminary data.</text>
</comment>
<proteinExistence type="predicted"/>
<sequence length="80" mass="8373">MLGRFMAVATSAHFSDLLDHSGLPTALTPAAQAIRQGPPSLAASRRIPREPPQLAAALTDYTNMSFLAGKQTTLLVGAVI</sequence>
<organism evidence="1 2">
    <name type="scientific">Micromonospora sicca</name>
    <dbReference type="NCBI Taxonomy" id="2202420"/>
    <lineage>
        <taxon>Bacteria</taxon>
        <taxon>Bacillati</taxon>
        <taxon>Actinomycetota</taxon>
        <taxon>Actinomycetes</taxon>
        <taxon>Micromonosporales</taxon>
        <taxon>Micromonosporaceae</taxon>
        <taxon>Micromonospora</taxon>
    </lineage>
</organism>
<name>A0ABU5J972_9ACTN</name>
<dbReference type="Proteomes" id="UP001290101">
    <property type="component" value="Unassembled WGS sequence"/>
</dbReference>